<evidence type="ECO:0000256" key="2">
    <source>
        <dbReference type="ARBA" id="ARBA00022448"/>
    </source>
</evidence>
<evidence type="ECO:0000256" key="1">
    <source>
        <dbReference type="ARBA" id="ARBA00004141"/>
    </source>
</evidence>
<name>A0A085MEJ0_9BILA</name>
<dbReference type="Proteomes" id="UP000030758">
    <property type="component" value="Unassembled WGS sequence"/>
</dbReference>
<dbReference type="PANTHER" id="PTHR11003">
    <property type="entry name" value="POTASSIUM CHANNEL, SUBFAMILY K"/>
    <property type="match status" value="1"/>
</dbReference>
<evidence type="ECO:0000256" key="9">
    <source>
        <dbReference type="SAM" id="MobiDB-lite"/>
    </source>
</evidence>
<evidence type="ECO:0000259" key="11">
    <source>
        <dbReference type="Pfam" id="PF07885"/>
    </source>
</evidence>
<dbReference type="PRINTS" id="PR01333">
    <property type="entry name" value="2POREKCHANEL"/>
</dbReference>
<accession>A0A085MEJ0</accession>
<keyword evidence="14" id="KW-1185">Reference proteome</keyword>
<keyword evidence="2 8" id="KW-0813">Transport</keyword>
<evidence type="ECO:0000256" key="8">
    <source>
        <dbReference type="RuleBase" id="RU003857"/>
    </source>
</evidence>
<dbReference type="PANTHER" id="PTHR11003:SF334">
    <property type="entry name" value="FI03418P"/>
    <property type="match status" value="1"/>
</dbReference>
<reference evidence="12 14" key="1">
    <citation type="journal article" date="2014" name="Nat. Genet.">
        <title>Genome and transcriptome of the porcine whipworm Trichuris suis.</title>
        <authorList>
            <person name="Jex A.R."/>
            <person name="Nejsum P."/>
            <person name="Schwarz E.M."/>
            <person name="Hu L."/>
            <person name="Young N.D."/>
            <person name="Hall R.S."/>
            <person name="Korhonen P.K."/>
            <person name="Liao S."/>
            <person name="Thamsborg S."/>
            <person name="Xia J."/>
            <person name="Xu P."/>
            <person name="Wang S."/>
            <person name="Scheerlinck J.P."/>
            <person name="Hofmann A."/>
            <person name="Sternberg P.W."/>
            <person name="Wang J."/>
            <person name="Gasser R.B."/>
        </authorList>
    </citation>
    <scope>NUCLEOTIDE SEQUENCE [LARGE SCALE GENOMIC DNA]</scope>
    <source>
        <strain evidence="13">DCEP-RM93F</strain>
        <strain evidence="12">DCEP-RM93M</strain>
    </source>
</reference>
<dbReference type="SUPFAM" id="SSF81324">
    <property type="entry name" value="Voltage-gated potassium channels"/>
    <property type="match status" value="2"/>
</dbReference>
<protein>
    <recommendedName>
        <fullName evidence="11">Potassium channel domain-containing protein</fullName>
    </recommendedName>
</protein>
<feature type="region of interest" description="Disordered" evidence="9">
    <location>
        <begin position="283"/>
        <end position="335"/>
    </location>
</feature>
<evidence type="ECO:0000313" key="14">
    <source>
        <dbReference type="Proteomes" id="UP000030764"/>
    </source>
</evidence>
<keyword evidence="5 8" id="KW-0406">Ion transport</keyword>
<dbReference type="InterPro" id="IPR013099">
    <property type="entry name" value="K_chnl_dom"/>
</dbReference>
<keyword evidence="6 10" id="KW-0472">Membrane</keyword>
<dbReference type="GO" id="GO:0030322">
    <property type="term" value="P:stabilization of membrane potential"/>
    <property type="evidence" value="ECO:0007669"/>
    <property type="project" value="TreeGrafter"/>
</dbReference>
<evidence type="ECO:0000256" key="4">
    <source>
        <dbReference type="ARBA" id="ARBA00022989"/>
    </source>
</evidence>
<evidence type="ECO:0000256" key="7">
    <source>
        <dbReference type="ARBA" id="ARBA00023303"/>
    </source>
</evidence>
<comment type="subcellular location">
    <subcellularLocation>
        <location evidence="1">Membrane</location>
        <topology evidence="1">Multi-pass membrane protein</topology>
    </subcellularLocation>
</comment>
<dbReference type="AlphaFoldDB" id="A0A085MEJ0"/>
<dbReference type="GO" id="GO:0015271">
    <property type="term" value="F:outward rectifier potassium channel activity"/>
    <property type="evidence" value="ECO:0007669"/>
    <property type="project" value="TreeGrafter"/>
</dbReference>
<evidence type="ECO:0000256" key="10">
    <source>
        <dbReference type="SAM" id="Phobius"/>
    </source>
</evidence>
<comment type="similarity">
    <text evidence="8">Belongs to the two pore domain potassium channel (TC 1.A.1.8) family.</text>
</comment>
<gene>
    <name evidence="12" type="ORF">M513_03384</name>
    <name evidence="13" type="ORF">M514_03384</name>
</gene>
<feature type="transmembrane region" description="Helical" evidence="10">
    <location>
        <begin position="185"/>
        <end position="204"/>
    </location>
</feature>
<feature type="transmembrane region" description="Helical" evidence="10">
    <location>
        <begin position="237"/>
        <end position="258"/>
    </location>
</feature>
<evidence type="ECO:0000256" key="6">
    <source>
        <dbReference type="ARBA" id="ARBA00023136"/>
    </source>
</evidence>
<feature type="compositionally biased region" description="Basic and acidic residues" evidence="9">
    <location>
        <begin position="283"/>
        <end position="294"/>
    </location>
</feature>
<feature type="transmembrane region" description="Helical" evidence="10">
    <location>
        <begin position="122"/>
        <end position="139"/>
    </location>
</feature>
<dbReference type="GO" id="GO:0005886">
    <property type="term" value="C:plasma membrane"/>
    <property type="evidence" value="ECO:0007669"/>
    <property type="project" value="TreeGrafter"/>
</dbReference>
<organism evidence="12 14">
    <name type="scientific">Trichuris suis</name>
    <name type="common">pig whipworm</name>
    <dbReference type="NCBI Taxonomy" id="68888"/>
    <lineage>
        <taxon>Eukaryota</taxon>
        <taxon>Metazoa</taxon>
        <taxon>Ecdysozoa</taxon>
        <taxon>Nematoda</taxon>
        <taxon>Enoplea</taxon>
        <taxon>Dorylaimia</taxon>
        <taxon>Trichinellida</taxon>
        <taxon>Trichuridae</taxon>
        <taxon>Trichuris</taxon>
    </lineage>
</organism>
<dbReference type="InterPro" id="IPR003280">
    <property type="entry name" value="2pore_dom_K_chnl"/>
</dbReference>
<evidence type="ECO:0000313" key="12">
    <source>
        <dbReference type="EMBL" id="KFD55636.1"/>
    </source>
</evidence>
<evidence type="ECO:0000256" key="5">
    <source>
        <dbReference type="ARBA" id="ARBA00023065"/>
    </source>
</evidence>
<feature type="domain" description="Potassium channel" evidence="11">
    <location>
        <begin position="190"/>
        <end position="256"/>
    </location>
</feature>
<sequence>MTSSGKMPPEEADWSLIHSSFKVFLLLFVLLVFLLCGGFLFQHLEQEVTLEHFYATNVEHEKQKADLLKSLWAHAIVLGEDDWNQIATERLEFYERQVSRLTGSNDAKNDDSSEGPWSFMDSLFYTFTLITTIGFGNISPRTGGGKLATIVYGLIGIPVILTLLDEVGKLLSKTARRIFGIDDAKLSLALLFTVLSTGTLFFAFMENLTWLDACYFSFVTFSSVGFGDIVPTKHRNFLFSFLYIVSCLALLSVSLSFWKCYIDWTTEALLVKLLRKQSDRSGERQNAVADDRRNMNASRIPEYNQPPNLNSDMPYRRSGKKVSDDYSALDSINEE</sequence>
<dbReference type="Pfam" id="PF07885">
    <property type="entry name" value="Ion_trans_2"/>
    <property type="match status" value="2"/>
</dbReference>
<keyword evidence="4 10" id="KW-1133">Transmembrane helix</keyword>
<feature type="domain" description="Potassium channel" evidence="11">
    <location>
        <begin position="114"/>
        <end position="172"/>
    </location>
</feature>
<keyword evidence="3 8" id="KW-0812">Transmembrane</keyword>
<feature type="transmembrane region" description="Helical" evidence="10">
    <location>
        <begin position="20"/>
        <end position="41"/>
    </location>
</feature>
<dbReference type="OrthoDB" id="297496at2759"/>
<keyword evidence="7 8" id="KW-0407">Ion channel</keyword>
<proteinExistence type="inferred from homology"/>
<dbReference type="Proteomes" id="UP000030764">
    <property type="component" value="Unassembled WGS sequence"/>
</dbReference>
<dbReference type="EMBL" id="KL367508">
    <property type="protein sequence ID" value="KFD68048.1"/>
    <property type="molecule type" value="Genomic_DNA"/>
</dbReference>
<dbReference type="Gene3D" id="1.10.287.70">
    <property type="match status" value="1"/>
</dbReference>
<evidence type="ECO:0000313" key="13">
    <source>
        <dbReference type="EMBL" id="KFD68048.1"/>
    </source>
</evidence>
<dbReference type="EMBL" id="KL363198">
    <property type="protein sequence ID" value="KFD55636.1"/>
    <property type="molecule type" value="Genomic_DNA"/>
</dbReference>
<evidence type="ECO:0000256" key="3">
    <source>
        <dbReference type="ARBA" id="ARBA00022692"/>
    </source>
</evidence>
<dbReference type="GO" id="GO:0022841">
    <property type="term" value="F:potassium ion leak channel activity"/>
    <property type="evidence" value="ECO:0007669"/>
    <property type="project" value="TreeGrafter"/>
</dbReference>